<feature type="region of interest" description="Disordered" evidence="1">
    <location>
        <begin position="1"/>
        <end position="70"/>
    </location>
</feature>
<evidence type="ECO:0000313" key="2">
    <source>
        <dbReference type="EMBL" id="GBP34671.1"/>
    </source>
</evidence>
<proteinExistence type="predicted"/>
<comment type="caution">
    <text evidence="2">The sequence shown here is derived from an EMBL/GenBank/DDBJ whole genome shotgun (WGS) entry which is preliminary data.</text>
</comment>
<protein>
    <submittedName>
        <fullName evidence="2">Uncharacterized protein</fullName>
    </submittedName>
</protein>
<feature type="compositionally biased region" description="Low complexity" evidence="1">
    <location>
        <begin position="50"/>
        <end position="61"/>
    </location>
</feature>
<dbReference type="Proteomes" id="UP000299102">
    <property type="component" value="Unassembled WGS sequence"/>
</dbReference>
<accession>A0A4C1V767</accession>
<feature type="compositionally biased region" description="Basic and acidic residues" evidence="1">
    <location>
        <begin position="15"/>
        <end position="46"/>
    </location>
</feature>
<sequence>MSIAFKRCTAARGGGSRDLRDPIIKKEGKKEKDQTSRISVSREERRGRRAQAARAGASRRAPVSGIIRSG</sequence>
<dbReference type="AlphaFoldDB" id="A0A4C1V767"/>
<organism evidence="2 3">
    <name type="scientific">Eumeta variegata</name>
    <name type="common">Bagworm moth</name>
    <name type="synonym">Eumeta japonica</name>
    <dbReference type="NCBI Taxonomy" id="151549"/>
    <lineage>
        <taxon>Eukaryota</taxon>
        <taxon>Metazoa</taxon>
        <taxon>Ecdysozoa</taxon>
        <taxon>Arthropoda</taxon>
        <taxon>Hexapoda</taxon>
        <taxon>Insecta</taxon>
        <taxon>Pterygota</taxon>
        <taxon>Neoptera</taxon>
        <taxon>Endopterygota</taxon>
        <taxon>Lepidoptera</taxon>
        <taxon>Glossata</taxon>
        <taxon>Ditrysia</taxon>
        <taxon>Tineoidea</taxon>
        <taxon>Psychidae</taxon>
        <taxon>Oiketicinae</taxon>
        <taxon>Eumeta</taxon>
    </lineage>
</organism>
<reference evidence="2 3" key="1">
    <citation type="journal article" date="2019" name="Commun. Biol.">
        <title>The bagworm genome reveals a unique fibroin gene that provides high tensile strength.</title>
        <authorList>
            <person name="Kono N."/>
            <person name="Nakamura H."/>
            <person name="Ohtoshi R."/>
            <person name="Tomita M."/>
            <person name="Numata K."/>
            <person name="Arakawa K."/>
        </authorList>
    </citation>
    <scope>NUCLEOTIDE SEQUENCE [LARGE SCALE GENOMIC DNA]</scope>
</reference>
<gene>
    <name evidence="2" type="ORF">EVAR_31540_1</name>
</gene>
<name>A0A4C1V767_EUMVA</name>
<keyword evidence="3" id="KW-1185">Reference proteome</keyword>
<dbReference type="EMBL" id="BGZK01000292">
    <property type="protein sequence ID" value="GBP34671.1"/>
    <property type="molecule type" value="Genomic_DNA"/>
</dbReference>
<evidence type="ECO:0000256" key="1">
    <source>
        <dbReference type="SAM" id="MobiDB-lite"/>
    </source>
</evidence>
<evidence type="ECO:0000313" key="3">
    <source>
        <dbReference type="Proteomes" id="UP000299102"/>
    </source>
</evidence>